<dbReference type="Pfam" id="PF18962">
    <property type="entry name" value="Por_Secre_tail"/>
    <property type="match status" value="1"/>
</dbReference>
<protein>
    <recommendedName>
        <fullName evidence="11">carboxypeptidase T</fullName>
        <ecNumber evidence="11">3.4.17.18</ecNumber>
    </recommendedName>
</protein>
<comment type="cofactor">
    <cofactor evidence="1">
        <name>Zn(2+)</name>
        <dbReference type="ChEBI" id="CHEBI:29105"/>
    </cofactor>
</comment>
<evidence type="ECO:0000256" key="6">
    <source>
        <dbReference type="ARBA" id="ARBA00022729"/>
    </source>
</evidence>
<proteinExistence type="inferred from homology"/>
<keyword evidence="8" id="KW-0862">Zinc</keyword>
<evidence type="ECO:0000256" key="1">
    <source>
        <dbReference type="ARBA" id="ARBA00001947"/>
    </source>
</evidence>
<keyword evidence="5" id="KW-0479">Metal-binding</keyword>
<evidence type="ECO:0000313" key="16">
    <source>
        <dbReference type="Proteomes" id="UP000254808"/>
    </source>
</evidence>
<dbReference type="FunFam" id="3.40.630.10:FF:000084">
    <property type="entry name" value="Carboxypeptidase B2"/>
    <property type="match status" value="1"/>
</dbReference>
<dbReference type="GO" id="GO:0004181">
    <property type="term" value="F:metallocarboxypeptidase activity"/>
    <property type="evidence" value="ECO:0007669"/>
    <property type="project" value="InterPro"/>
</dbReference>
<evidence type="ECO:0000256" key="11">
    <source>
        <dbReference type="ARBA" id="ARBA00066554"/>
    </source>
</evidence>
<dbReference type="OrthoDB" id="9808753at2"/>
<dbReference type="SMART" id="SM00631">
    <property type="entry name" value="Zn_pept"/>
    <property type="match status" value="1"/>
</dbReference>
<evidence type="ECO:0000256" key="4">
    <source>
        <dbReference type="ARBA" id="ARBA00022670"/>
    </source>
</evidence>
<reference evidence="15 16" key="1">
    <citation type="submission" date="2018-03" db="EMBL/GenBank/DDBJ databases">
        <title>Phenotypic and genomic properties of Cyclonatronum proteinivorum gen. nov., sp. nov., a haloalkaliphilic bacteroidete from soda lakes possessing Na+-translocating rhodopsin.</title>
        <authorList>
            <person name="Toshchakov S.V."/>
            <person name="Korzhenkov A."/>
            <person name="Samarov N.I."/>
            <person name="Kublanov I.V."/>
            <person name="Muntyan M.S."/>
            <person name="Sorokin D.Y."/>
        </authorList>
    </citation>
    <scope>NUCLEOTIDE SEQUENCE [LARGE SCALE GENOMIC DNA]</scope>
    <source>
        <strain evidence="15 16">Omega</strain>
    </source>
</reference>
<dbReference type="CDD" id="cd03859">
    <property type="entry name" value="M14_CPT"/>
    <property type="match status" value="1"/>
</dbReference>
<dbReference type="NCBIfam" id="TIGR04183">
    <property type="entry name" value="Por_Secre_tail"/>
    <property type="match status" value="1"/>
</dbReference>
<evidence type="ECO:0000256" key="10">
    <source>
        <dbReference type="ARBA" id="ARBA00050859"/>
    </source>
</evidence>
<evidence type="ECO:0000256" key="12">
    <source>
        <dbReference type="PROSITE-ProRule" id="PRU01379"/>
    </source>
</evidence>
<dbReference type="InterPro" id="IPR026444">
    <property type="entry name" value="Secre_tail"/>
</dbReference>
<feature type="signal peptide" evidence="13">
    <location>
        <begin position="1"/>
        <end position="25"/>
    </location>
</feature>
<dbReference type="Pfam" id="PF00246">
    <property type="entry name" value="Peptidase_M14"/>
    <property type="match status" value="1"/>
</dbReference>
<organism evidence="15 16">
    <name type="scientific">Cyclonatronum proteinivorum</name>
    <dbReference type="NCBI Taxonomy" id="1457365"/>
    <lineage>
        <taxon>Bacteria</taxon>
        <taxon>Pseudomonadati</taxon>
        <taxon>Balneolota</taxon>
        <taxon>Balneolia</taxon>
        <taxon>Balneolales</taxon>
        <taxon>Cyclonatronaceae</taxon>
        <taxon>Cyclonatronum</taxon>
    </lineage>
</organism>
<feature type="active site" description="Proton donor/acceptor" evidence="12">
    <location>
        <position position="410"/>
    </location>
</feature>
<keyword evidence="7" id="KW-0378">Hydrolase</keyword>
<evidence type="ECO:0000256" key="9">
    <source>
        <dbReference type="ARBA" id="ARBA00023049"/>
    </source>
</evidence>
<dbReference type="GO" id="GO:0008270">
    <property type="term" value="F:zinc ion binding"/>
    <property type="evidence" value="ECO:0007669"/>
    <property type="project" value="InterPro"/>
</dbReference>
<dbReference type="GO" id="GO:0005615">
    <property type="term" value="C:extracellular space"/>
    <property type="evidence" value="ECO:0007669"/>
    <property type="project" value="TreeGrafter"/>
</dbReference>
<dbReference type="EC" id="3.4.17.18" evidence="11"/>
<dbReference type="PROSITE" id="PS52035">
    <property type="entry name" value="PEPTIDASE_M14"/>
    <property type="match status" value="1"/>
</dbReference>
<feature type="domain" description="Peptidase M14" evidence="14">
    <location>
        <begin position="139"/>
        <end position="450"/>
    </location>
</feature>
<dbReference type="EMBL" id="CP027806">
    <property type="protein sequence ID" value="AXJ01553.1"/>
    <property type="molecule type" value="Genomic_DNA"/>
</dbReference>
<dbReference type="Gene3D" id="3.40.630.10">
    <property type="entry name" value="Zn peptidases"/>
    <property type="match status" value="1"/>
</dbReference>
<dbReference type="Proteomes" id="UP000254808">
    <property type="component" value="Chromosome"/>
</dbReference>
<evidence type="ECO:0000256" key="5">
    <source>
        <dbReference type="ARBA" id="ARBA00022723"/>
    </source>
</evidence>
<comment type="similarity">
    <text evidence="2 12">Belongs to the peptidase M14 family.</text>
</comment>
<evidence type="ECO:0000256" key="3">
    <source>
        <dbReference type="ARBA" id="ARBA00022645"/>
    </source>
</evidence>
<evidence type="ECO:0000256" key="2">
    <source>
        <dbReference type="ARBA" id="ARBA00005988"/>
    </source>
</evidence>
<keyword evidence="3" id="KW-0121">Carboxypeptidase</keyword>
<evidence type="ECO:0000256" key="8">
    <source>
        <dbReference type="ARBA" id="ARBA00022833"/>
    </source>
</evidence>
<sequence length="668" mass="74400">MNSFSTSAFVTLIFLLVFGFTASFAQHPDQTPLNNPGYEPEDGLFYRVTIPLETSETIRQVGDLGVAIDHVHFHENALQAELSGYELKLLREAGIPFGIHTRDMAAWYEAELTSDPVFQGGLPRLQGVPENFKLGSMGGHLTFDEVVAELDLMHELYPELITPKFSIGQSYEGRPIWTVWIASDLETPKPQAYYNSLIHAREPMSMMNLVYYMWWLLENYGEDDYATFLVDNRHMAFSLVLNPDGYEFNRMNNPNGGGMHRKNRRPVGTSNQGVDLNRNFGPMIFWDHPSGGSSTNPNTDTYRGEAPFSEPETEAMRTFTLSHDFRTVFNYHNFSNLLIYPYGSLNRETADSLTFRAYAAEMTAENNYVYGTDMETVGYATRGAADDWFYGLESSGGFGPSYNRISMTPEVGGANDGGSGWGGAFWARAERIVPLSQDNLLPNQLLAQFAGPELRLTENANLMLSNIDAPIGEEASFFFTVSGFENFGRSNMNLTFSVETDAGFITFLNDTSEHHLAYGESFAGLTDFFVFETAADAVPGTSFEITVTAGAPLSATSYSWDYTFTTTGQPVSSESGPELPRSLVLHQNYPNPFNPATTLFFGLPDAAEVNLRVYDSTGRLVQTLIEGRQYSAGEHRVSFDASRLPSGIYLYRLEASGQTLTRRMTLIK</sequence>
<comment type="catalytic activity">
    <reaction evidence="10">
        <text>Releases a C-terminal residue, which may be hydrophobic or positively charged.</text>
        <dbReference type="EC" id="3.4.17.18"/>
    </reaction>
</comment>
<evidence type="ECO:0000259" key="14">
    <source>
        <dbReference type="PROSITE" id="PS52035"/>
    </source>
</evidence>
<dbReference type="GO" id="GO:0006508">
    <property type="term" value="P:proteolysis"/>
    <property type="evidence" value="ECO:0007669"/>
    <property type="project" value="UniProtKB-KW"/>
</dbReference>
<keyword evidence="16" id="KW-1185">Reference proteome</keyword>
<dbReference type="PANTHER" id="PTHR11705:SF143">
    <property type="entry name" value="SLL0236 PROTEIN"/>
    <property type="match status" value="1"/>
</dbReference>
<feature type="chain" id="PRO_5016948590" description="carboxypeptidase T" evidence="13">
    <location>
        <begin position="26"/>
        <end position="668"/>
    </location>
</feature>
<evidence type="ECO:0000313" key="15">
    <source>
        <dbReference type="EMBL" id="AXJ01553.1"/>
    </source>
</evidence>
<keyword evidence="6 13" id="KW-0732">Signal</keyword>
<dbReference type="InterPro" id="IPR033810">
    <property type="entry name" value="Carboxypeptidase_T"/>
</dbReference>
<name>A0A345UM51_9BACT</name>
<keyword evidence="4" id="KW-0645">Protease</keyword>
<evidence type="ECO:0000256" key="13">
    <source>
        <dbReference type="SAM" id="SignalP"/>
    </source>
</evidence>
<dbReference type="KEGG" id="cprv:CYPRO_2307"/>
<dbReference type="AlphaFoldDB" id="A0A345UM51"/>
<dbReference type="SUPFAM" id="SSF53187">
    <property type="entry name" value="Zn-dependent exopeptidases"/>
    <property type="match status" value="1"/>
</dbReference>
<evidence type="ECO:0000256" key="7">
    <source>
        <dbReference type="ARBA" id="ARBA00022801"/>
    </source>
</evidence>
<dbReference type="PRINTS" id="PR00765">
    <property type="entry name" value="CRBOXYPTASEA"/>
</dbReference>
<keyword evidence="9" id="KW-0482">Metalloprotease</keyword>
<dbReference type="InterPro" id="IPR000834">
    <property type="entry name" value="Peptidase_M14"/>
</dbReference>
<gene>
    <name evidence="15" type="ORF">CYPRO_2307</name>
</gene>
<dbReference type="PANTHER" id="PTHR11705">
    <property type="entry name" value="PROTEASE FAMILY M14 CARBOXYPEPTIDASE A,B"/>
    <property type="match status" value="1"/>
</dbReference>
<dbReference type="RefSeq" id="WP_114984727.1">
    <property type="nucleotide sequence ID" value="NZ_CP027806.1"/>
</dbReference>
<accession>A0A345UM51</accession>
<dbReference type="Gene3D" id="2.60.40.4070">
    <property type="match status" value="1"/>
</dbReference>